<dbReference type="Proteomes" id="UP000654075">
    <property type="component" value="Unassembled WGS sequence"/>
</dbReference>
<dbReference type="EMBL" id="CAJNNV010029091">
    <property type="protein sequence ID" value="CAE8627004.1"/>
    <property type="molecule type" value="Genomic_DNA"/>
</dbReference>
<organism evidence="2 3">
    <name type="scientific">Polarella glacialis</name>
    <name type="common">Dinoflagellate</name>
    <dbReference type="NCBI Taxonomy" id="89957"/>
    <lineage>
        <taxon>Eukaryota</taxon>
        <taxon>Sar</taxon>
        <taxon>Alveolata</taxon>
        <taxon>Dinophyceae</taxon>
        <taxon>Suessiales</taxon>
        <taxon>Suessiaceae</taxon>
        <taxon>Polarella</taxon>
    </lineage>
</organism>
<keyword evidence="3" id="KW-1185">Reference proteome</keyword>
<sequence length="180" mass="19496">MVMLRSSGMSTPALREAFLHGADVRGVGNISYSNLCFSMGMWFVFQVIYLGLDGKSPGLLSFWIILSLACPVMCNLWWFFRASSVQRAFAVAVSSKFAMLALATALYGMFALFESTGIYPVADQEAAYWGASLGGFTALTCLCCHLGLAGIARIPLCGPWLTGFLGPGNSLCWCKRQSLE</sequence>
<keyword evidence="1" id="KW-0812">Transmembrane</keyword>
<feature type="transmembrane region" description="Helical" evidence="1">
    <location>
        <begin position="128"/>
        <end position="151"/>
    </location>
</feature>
<comment type="caution">
    <text evidence="2">The sequence shown here is derived from an EMBL/GenBank/DDBJ whole genome shotgun (WGS) entry which is preliminary data.</text>
</comment>
<evidence type="ECO:0000256" key="1">
    <source>
        <dbReference type="SAM" id="Phobius"/>
    </source>
</evidence>
<evidence type="ECO:0000313" key="3">
    <source>
        <dbReference type="Proteomes" id="UP000654075"/>
    </source>
</evidence>
<dbReference type="AlphaFoldDB" id="A0A813GS64"/>
<keyword evidence="1" id="KW-1133">Transmembrane helix</keyword>
<accession>A0A813GS64</accession>
<gene>
    <name evidence="2" type="ORF">PGLA1383_LOCUS43879</name>
</gene>
<protein>
    <submittedName>
        <fullName evidence="2">Uncharacterized protein</fullName>
    </submittedName>
</protein>
<name>A0A813GS64_POLGL</name>
<evidence type="ECO:0000313" key="2">
    <source>
        <dbReference type="EMBL" id="CAE8627004.1"/>
    </source>
</evidence>
<feature type="transmembrane region" description="Helical" evidence="1">
    <location>
        <begin position="100"/>
        <end position="122"/>
    </location>
</feature>
<feature type="transmembrane region" description="Helical" evidence="1">
    <location>
        <begin position="35"/>
        <end position="52"/>
    </location>
</feature>
<proteinExistence type="predicted"/>
<reference evidence="2" key="1">
    <citation type="submission" date="2021-02" db="EMBL/GenBank/DDBJ databases">
        <authorList>
            <person name="Dougan E. K."/>
            <person name="Rhodes N."/>
            <person name="Thang M."/>
            <person name="Chan C."/>
        </authorList>
    </citation>
    <scope>NUCLEOTIDE SEQUENCE</scope>
</reference>
<keyword evidence="1" id="KW-0472">Membrane</keyword>
<feature type="transmembrane region" description="Helical" evidence="1">
    <location>
        <begin position="58"/>
        <end position="80"/>
    </location>
</feature>